<sequence>MTRWLDDGEQQAWRAYVKMQSHLNAALGRRMQADSQLSLPDFEVLVQLTDTPEGRVRVFELARALDWEKSRLSHHLRRMQKRGLVAREECPDDARGAFIVLTREGREAIEQAAPHHVDTVRELVFDVLTREQVDALRAISEQILRVVRPEDCPQDRR</sequence>
<dbReference type="InterPro" id="IPR000835">
    <property type="entry name" value="HTH_MarR-typ"/>
</dbReference>
<dbReference type="Pfam" id="PF12802">
    <property type="entry name" value="MarR_2"/>
    <property type="match status" value="1"/>
</dbReference>
<reference evidence="2 3" key="1">
    <citation type="submission" date="2014-07" db="EMBL/GenBank/DDBJ databases">
        <title>Whole Genome Sequence of the Amycolatopsis methanolica 239.</title>
        <authorList>
            <person name="Tang B."/>
        </authorList>
    </citation>
    <scope>NUCLEOTIDE SEQUENCE [LARGE SCALE GENOMIC DNA]</scope>
    <source>
        <strain evidence="2 3">239</strain>
    </source>
</reference>
<dbReference type="SMART" id="SM00347">
    <property type="entry name" value="HTH_MARR"/>
    <property type="match status" value="1"/>
</dbReference>
<dbReference type="GeneID" id="301843059"/>
<dbReference type="Gene3D" id="1.10.10.10">
    <property type="entry name" value="Winged helix-like DNA-binding domain superfamily/Winged helix DNA-binding domain"/>
    <property type="match status" value="1"/>
</dbReference>
<accession>A0A076MLX2</accession>
<dbReference type="OrthoDB" id="3254910at2"/>
<keyword evidence="3" id="KW-1185">Reference proteome</keyword>
<dbReference type="STRING" id="1068978.AMETH_1746"/>
<dbReference type="InterPro" id="IPR036388">
    <property type="entry name" value="WH-like_DNA-bd_sf"/>
</dbReference>
<dbReference type="GO" id="GO:0006950">
    <property type="term" value="P:response to stress"/>
    <property type="evidence" value="ECO:0007669"/>
    <property type="project" value="TreeGrafter"/>
</dbReference>
<name>A0A076MLX2_AMYME</name>
<dbReference type="GO" id="GO:0003700">
    <property type="term" value="F:DNA-binding transcription factor activity"/>
    <property type="evidence" value="ECO:0007669"/>
    <property type="project" value="InterPro"/>
</dbReference>
<dbReference type="SUPFAM" id="SSF46785">
    <property type="entry name" value="Winged helix' DNA-binding domain"/>
    <property type="match status" value="1"/>
</dbReference>
<dbReference type="PATRIC" id="fig|1068978.7.peg.1845"/>
<proteinExistence type="predicted"/>
<organism evidence="2 3">
    <name type="scientific">Amycolatopsis methanolica 239</name>
    <dbReference type="NCBI Taxonomy" id="1068978"/>
    <lineage>
        <taxon>Bacteria</taxon>
        <taxon>Bacillati</taxon>
        <taxon>Actinomycetota</taxon>
        <taxon>Actinomycetes</taxon>
        <taxon>Pseudonocardiales</taxon>
        <taxon>Pseudonocardiaceae</taxon>
        <taxon>Amycolatopsis</taxon>
        <taxon>Amycolatopsis methanolica group</taxon>
    </lineage>
</organism>
<dbReference type="PRINTS" id="PR00598">
    <property type="entry name" value="HTHMARR"/>
</dbReference>
<evidence type="ECO:0000259" key="1">
    <source>
        <dbReference type="PROSITE" id="PS50995"/>
    </source>
</evidence>
<dbReference type="PANTHER" id="PTHR33164:SF99">
    <property type="entry name" value="MARR FAMILY REGULATORY PROTEIN"/>
    <property type="match status" value="1"/>
</dbReference>
<dbReference type="InterPro" id="IPR039422">
    <property type="entry name" value="MarR/SlyA-like"/>
</dbReference>
<dbReference type="PANTHER" id="PTHR33164">
    <property type="entry name" value="TRANSCRIPTIONAL REGULATOR, MARR FAMILY"/>
    <property type="match status" value="1"/>
</dbReference>
<dbReference type="KEGG" id="amq:AMETH_1746"/>
<dbReference type="AlphaFoldDB" id="A0A076MLX2"/>
<dbReference type="HOGENOM" id="CLU_083287_2_2_11"/>
<dbReference type="InterPro" id="IPR036390">
    <property type="entry name" value="WH_DNA-bd_sf"/>
</dbReference>
<dbReference type="EMBL" id="CP009110">
    <property type="protein sequence ID" value="AIJ21838.1"/>
    <property type="molecule type" value="Genomic_DNA"/>
</dbReference>
<gene>
    <name evidence="2" type="ORF">AMETH_1746</name>
</gene>
<dbReference type="RefSeq" id="WP_017987699.1">
    <property type="nucleotide sequence ID" value="NZ_AQUL01000001.1"/>
</dbReference>
<dbReference type="eggNOG" id="COG1846">
    <property type="taxonomic scope" value="Bacteria"/>
</dbReference>
<dbReference type="Proteomes" id="UP000062973">
    <property type="component" value="Chromosome"/>
</dbReference>
<feature type="domain" description="HTH marR-type" evidence="1">
    <location>
        <begin position="1"/>
        <end position="145"/>
    </location>
</feature>
<evidence type="ECO:0000313" key="3">
    <source>
        <dbReference type="Proteomes" id="UP000062973"/>
    </source>
</evidence>
<evidence type="ECO:0000313" key="2">
    <source>
        <dbReference type="EMBL" id="AIJ21838.1"/>
    </source>
</evidence>
<dbReference type="PROSITE" id="PS50995">
    <property type="entry name" value="HTH_MARR_2"/>
    <property type="match status" value="1"/>
</dbReference>
<protein>
    <submittedName>
        <fullName evidence="2">Transcriptional regulator, MarR family</fullName>
    </submittedName>
</protein>